<comment type="caution">
    <text evidence="2">The sequence shown here is derived from an EMBL/GenBank/DDBJ whole genome shotgun (WGS) entry which is preliminary data.</text>
</comment>
<evidence type="ECO:0000313" key="2">
    <source>
        <dbReference type="EMBL" id="KAG9338685.1"/>
    </source>
</evidence>
<dbReference type="AlphaFoldDB" id="A0A8T2NE98"/>
<evidence type="ECO:0000313" key="3">
    <source>
        <dbReference type="Proteomes" id="UP000824540"/>
    </source>
</evidence>
<dbReference type="PANTHER" id="PTHR12771">
    <property type="entry name" value="ENGULFMENT AND CELL MOTILITY"/>
    <property type="match status" value="1"/>
</dbReference>
<accession>A0A8T2NE98</accession>
<proteinExistence type="predicted"/>
<dbReference type="EMBL" id="JAFBMS010000062">
    <property type="protein sequence ID" value="KAG9338685.1"/>
    <property type="molecule type" value="Genomic_DNA"/>
</dbReference>
<dbReference type="PANTHER" id="PTHR12771:SF18">
    <property type="entry name" value="ELMO DOMAIN-CONTAINING PROTEIN 1"/>
    <property type="match status" value="1"/>
</dbReference>
<name>A0A8T2NE98_9TELE</name>
<dbReference type="OrthoDB" id="67155at2759"/>
<dbReference type="GO" id="GO:0005096">
    <property type="term" value="F:GTPase activator activity"/>
    <property type="evidence" value="ECO:0007669"/>
    <property type="project" value="TreeGrafter"/>
</dbReference>
<dbReference type="InterPro" id="IPR006816">
    <property type="entry name" value="ELMO_dom"/>
</dbReference>
<feature type="domain" description="ELMO" evidence="1">
    <location>
        <begin position="145"/>
        <end position="358"/>
    </location>
</feature>
<reference evidence="2" key="1">
    <citation type="thesis" date="2021" institute="BYU ScholarsArchive" country="Provo, UT, USA">
        <title>Applications of and Algorithms for Genome Assembly and Genomic Analyses with an Emphasis on Marine Teleosts.</title>
        <authorList>
            <person name="Pickett B.D."/>
        </authorList>
    </citation>
    <scope>NUCLEOTIDE SEQUENCE</scope>
    <source>
        <strain evidence="2">HI-2016</strain>
    </source>
</reference>
<feature type="non-terminal residue" evidence="2">
    <location>
        <position position="1"/>
    </location>
</feature>
<dbReference type="InterPro" id="IPR050868">
    <property type="entry name" value="ELMO_domain-containing"/>
</dbReference>
<dbReference type="Proteomes" id="UP000824540">
    <property type="component" value="Unassembled WGS sequence"/>
</dbReference>
<protein>
    <recommendedName>
        <fullName evidence="1">ELMO domain-containing protein</fullName>
    </recommendedName>
</protein>
<dbReference type="PROSITE" id="PS51335">
    <property type="entry name" value="ELMO"/>
    <property type="match status" value="1"/>
</dbReference>
<keyword evidence="3" id="KW-1185">Reference proteome</keyword>
<sequence length="429" mass="48864">MPFSPHYPPPPHTLPPPRVLTQFFVFLYCKCLWRTLKFMTRKVTGRCELQRICYNNKPGARRTLKIESSLQFSKSELLQSAVSIPPDSVEKAIDDIMTLKRINHDSNPQLGISLQASLLQIVGYRNLLMEVEKLRREPYDSENSEHEEMLLKLWKTLRPDTPLTGRVSKQWCEIGFQGSDPKTDFRGMGLLGLHNLLYFAEHDKATALQVLHDSLQPRQRSDCASWVNPAVLQHNDCASAPSMKDSPASLHSLIGDRFSCKMSKVEWEKKKFDKAIGYSFAIVGINITDLAYSLLVSGAMKTHLYNVAPEMPSLMHFQQTFCYLMHEFHKFWIEQDPCDIMEFNRIRSKFHRRVLKQLNNPNMALCPHFSASDLRLVNLCVISLPVIYTCLMYLPSSAGHLTYASTSILTASHLTSASTSILTVSHLTS</sequence>
<gene>
    <name evidence="2" type="ORF">JZ751_025353</name>
</gene>
<evidence type="ECO:0000259" key="1">
    <source>
        <dbReference type="PROSITE" id="PS51335"/>
    </source>
</evidence>
<organism evidence="2 3">
    <name type="scientific">Albula glossodonta</name>
    <name type="common">roundjaw bonefish</name>
    <dbReference type="NCBI Taxonomy" id="121402"/>
    <lineage>
        <taxon>Eukaryota</taxon>
        <taxon>Metazoa</taxon>
        <taxon>Chordata</taxon>
        <taxon>Craniata</taxon>
        <taxon>Vertebrata</taxon>
        <taxon>Euteleostomi</taxon>
        <taxon>Actinopterygii</taxon>
        <taxon>Neopterygii</taxon>
        <taxon>Teleostei</taxon>
        <taxon>Albuliformes</taxon>
        <taxon>Albulidae</taxon>
        <taxon>Albula</taxon>
    </lineage>
</organism>
<dbReference type="Pfam" id="PF04727">
    <property type="entry name" value="ELMO_CED12"/>
    <property type="match status" value="1"/>
</dbReference>